<dbReference type="Proteomes" id="UP001527925">
    <property type="component" value="Unassembled WGS sequence"/>
</dbReference>
<feature type="compositionally biased region" description="Low complexity" evidence="6">
    <location>
        <begin position="16"/>
        <end position="27"/>
    </location>
</feature>
<comment type="caution">
    <text evidence="9">The sequence shown here is derived from an EMBL/GenBank/DDBJ whole genome shotgun (WGS) entry which is preliminary data.</text>
</comment>
<proteinExistence type="inferred from homology"/>
<dbReference type="PANTHER" id="PTHR19302:SF14">
    <property type="entry name" value="GAMMA-TUBULIN COMPLEX COMPONENT 3"/>
    <property type="match status" value="1"/>
</dbReference>
<feature type="compositionally biased region" description="Low complexity" evidence="6">
    <location>
        <begin position="52"/>
        <end position="65"/>
    </location>
</feature>
<comment type="subcellular location">
    <subcellularLocation>
        <location evidence="1">Cytoplasm</location>
        <location evidence="1">Cytoskeleton</location>
    </subcellularLocation>
</comment>
<dbReference type="Pfam" id="PF17681">
    <property type="entry name" value="GCP_N_terminal"/>
    <property type="match status" value="1"/>
</dbReference>
<dbReference type="InterPro" id="IPR042241">
    <property type="entry name" value="GCP_C_sf"/>
</dbReference>
<evidence type="ECO:0000256" key="5">
    <source>
        <dbReference type="ARBA" id="ARBA00023212"/>
    </source>
</evidence>
<keyword evidence="4" id="KW-0493">Microtubule</keyword>
<evidence type="ECO:0000256" key="6">
    <source>
        <dbReference type="SAM" id="MobiDB-lite"/>
    </source>
</evidence>
<evidence type="ECO:0000256" key="2">
    <source>
        <dbReference type="ARBA" id="ARBA00010337"/>
    </source>
</evidence>
<evidence type="ECO:0000256" key="1">
    <source>
        <dbReference type="ARBA" id="ARBA00004245"/>
    </source>
</evidence>
<evidence type="ECO:0000313" key="10">
    <source>
        <dbReference type="Proteomes" id="UP001527925"/>
    </source>
</evidence>
<dbReference type="InterPro" id="IPR007259">
    <property type="entry name" value="GCP"/>
</dbReference>
<dbReference type="Gene3D" id="1.20.120.1900">
    <property type="entry name" value="Gamma-tubulin complex, C-terminal domain"/>
    <property type="match status" value="1"/>
</dbReference>
<dbReference type="InterPro" id="IPR040457">
    <property type="entry name" value="GCP_C"/>
</dbReference>
<feature type="compositionally biased region" description="Polar residues" evidence="6">
    <location>
        <begin position="1"/>
        <end position="15"/>
    </location>
</feature>
<evidence type="ECO:0000256" key="3">
    <source>
        <dbReference type="ARBA" id="ARBA00022490"/>
    </source>
</evidence>
<accession>A0ABR4NG24</accession>
<organism evidence="9 10">
    <name type="scientific">Polyrhizophydium stewartii</name>
    <dbReference type="NCBI Taxonomy" id="2732419"/>
    <lineage>
        <taxon>Eukaryota</taxon>
        <taxon>Fungi</taxon>
        <taxon>Fungi incertae sedis</taxon>
        <taxon>Chytridiomycota</taxon>
        <taxon>Chytridiomycota incertae sedis</taxon>
        <taxon>Chytridiomycetes</taxon>
        <taxon>Rhizophydiales</taxon>
        <taxon>Rhizophydiales incertae sedis</taxon>
        <taxon>Polyrhizophydium</taxon>
    </lineage>
</organism>
<reference evidence="9 10" key="1">
    <citation type="submission" date="2023-09" db="EMBL/GenBank/DDBJ databases">
        <title>Pangenome analysis of Batrachochytrium dendrobatidis and related Chytrids.</title>
        <authorList>
            <person name="Yacoub M.N."/>
            <person name="Stajich J.E."/>
            <person name="James T.Y."/>
        </authorList>
    </citation>
    <scope>NUCLEOTIDE SEQUENCE [LARGE SCALE GENOMIC DNA]</scope>
    <source>
        <strain evidence="9 10">JEL0888</strain>
    </source>
</reference>
<feature type="region of interest" description="Disordered" evidence="6">
    <location>
        <begin position="86"/>
        <end position="113"/>
    </location>
</feature>
<dbReference type="Pfam" id="PF04130">
    <property type="entry name" value="GCP_C_terminal"/>
    <property type="match status" value="1"/>
</dbReference>
<dbReference type="PANTHER" id="PTHR19302">
    <property type="entry name" value="GAMMA TUBULIN COMPLEX PROTEIN"/>
    <property type="match status" value="1"/>
</dbReference>
<keyword evidence="5" id="KW-0206">Cytoskeleton</keyword>
<keyword evidence="3" id="KW-0963">Cytoplasm</keyword>
<evidence type="ECO:0000313" key="9">
    <source>
        <dbReference type="EMBL" id="KAL2918475.1"/>
    </source>
</evidence>
<keyword evidence="10" id="KW-1185">Reference proteome</keyword>
<dbReference type="EMBL" id="JADGIZ020000006">
    <property type="protein sequence ID" value="KAL2918475.1"/>
    <property type="molecule type" value="Genomic_DNA"/>
</dbReference>
<name>A0ABR4NG24_9FUNG</name>
<evidence type="ECO:0000259" key="8">
    <source>
        <dbReference type="Pfam" id="PF17681"/>
    </source>
</evidence>
<protein>
    <submittedName>
        <fullName evidence="9">Microtubule-nucleating Tub4p (Gamma-tubulin) complex component</fullName>
    </submittedName>
</protein>
<feature type="domain" description="Gamma tubulin complex component C-terminal" evidence="7">
    <location>
        <begin position="560"/>
        <end position="892"/>
    </location>
</feature>
<feature type="domain" description="Gamma tubulin complex component protein N-terminal" evidence="8">
    <location>
        <begin position="266"/>
        <end position="557"/>
    </location>
</feature>
<sequence length="895" mass="99805">MSQQHAPSNHARTTTQQRPHALQQQQQMPRTGPAPPAPTQRDLRPASGHRPAQAPASSVAAASNGSAGVAAAPAAAGASGAARARTSSAAADAQREPARIPPAARSQAAVDSSPVARSVMKLTTLFLSPKTASTANLAQRQPPSDEYIQRVFQYCMRILGSRISPTIVSDEAHVTALMQKQGEGACSLRLSNLLGKLSDKSMLHQHWAVMYLLLALSERHDSPIDAIVRCIAGCYAAPRASVFSAYYTPKHVEDALKNTLTETDIIHDVLFVFQGVDGKHIKFDDESDFFVLDPSLTVPKPTRELVRHLCEVGWLYRKINQQLKTAIQSPSLGLYEQSFYSTIQSELVDYYRLVAMIENQLETNELSSVSFFAQGVTLRRLFVWVQGPLKRLRNLSVLSESCKSHKGGALISMVHNYVSHGDPGVHDYIRKLLLEISRPFYRMLQRWIYEGELEDPFGEFFVTIDPSADDSNLWRSKYLLNYEMVPAFISKPLAKKVFLIGKSLNFVRHTCNDSTYAATWSKQPTDVQYGDLKKLEFSIDSAYQTSSAHLLSVLFEKYRLAEHLQALKRYVLLGQGDFVQYLMDSLGPSLSKPASTIYRHNLTGTLESAIRSSNAQYDNPDILKRLDVRLLEASGGDTGWDIFALDYHVDSPINTILTPQAMITYLKLFTFLWRLKRVEHALSSGWRKQTKGSKSLRSVPGFTQEIQQCFVLRSEMVHFVNQLQHYILFEVIECSWDELSEFIRKKTGDLDVLIAAHNKYLNAIALKGLLAVTSAKNPIAVKLFKIFDVILAFDQVQESVFRLAADEQRFLSEQSSSKYQSDLESQFGVLGKASQDAMRAARPSAARVDGVRGQLQDAVDMFHTQITGLLATLADHPDQNLKLLGTRLNFNEAAC</sequence>
<evidence type="ECO:0000259" key="7">
    <source>
        <dbReference type="Pfam" id="PF04130"/>
    </source>
</evidence>
<gene>
    <name evidence="9" type="primary">SPC98</name>
    <name evidence="9" type="ORF">HK105_201876</name>
</gene>
<feature type="region of interest" description="Disordered" evidence="6">
    <location>
        <begin position="1"/>
        <end position="65"/>
    </location>
</feature>
<comment type="similarity">
    <text evidence="2">Belongs to the TUBGCP family.</text>
</comment>
<evidence type="ECO:0000256" key="4">
    <source>
        <dbReference type="ARBA" id="ARBA00022701"/>
    </source>
</evidence>
<dbReference type="InterPro" id="IPR041470">
    <property type="entry name" value="GCP_N"/>
</dbReference>